<dbReference type="PANTHER" id="PTHR37299">
    <property type="entry name" value="TRANSCRIPTIONAL REGULATOR-RELATED"/>
    <property type="match status" value="1"/>
</dbReference>
<geneLocation type="plasmid" evidence="16">
    <name>EDINA plasmid</name>
</geneLocation>
<evidence type="ECO:0000256" key="9">
    <source>
        <dbReference type="ARBA" id="ARBA00037164"/>
    </source>
</evidence>
<dbReference type="AlphaFoldDB" id="A1KWV0"/>
<keyword evidence="16" id="KW-0614">Plasmid</keyword>
<dbReference type="SMART" id="SM00448">
    <property type="entry name" value="REC"/>
    <property type="match status" value="1"/>
</dbReference>
<dbReference type="GO" id="GO:0005737">
    <property type="term" value="C:cytoplasm"/>
    <property type="evidence" value="ECO:0007669"/>
    <property type="project" value="UniProtKB-SubCell"/>
</dbReference>
<evidence type="ECO:0000256" key="3">
    <source>
        <dbReference type="ARBA" id="ARBA00022553"/>
    </source>
</evidence>
<evidence type="ECO:0000259" key="12">
    <source>
        <dbReference type="PROSITE" id="PS50930"/>
    </source>
</evidence>
<dbReference type="PROSITE" id="PS50930">
    <property type="entry name" value="HTH_LYTTR"/>
    <property type="match status" value="1"/>
</dbReference>
<geneLocation type="plasmid" evidence="13">
    <name>pWBG746</name>
</geneLocation>
<evidence type="ECO:0000256" key="4">
    <source>
        <dbReference type="ARBA" id="ARBA00023012"/>
    </source>
</evidence>
<reference evidence="16" key="1">
    <citation type="submission" date="2001-01" db="EMBL/GenBank/DDBJ databases">
        <title>Complete nucleotide sequence of Staphylococcus aureus E-1 EDINA plasmid.</title>
        <authorList>
            <person name="Sugai M."/>
            <person name="Yamaguchi T."/>
            <person name="Hayashi T."/>
            <person name="Nakasone K."/>
            <person name="Takami H."/>
        </authorList>
    </citation>
    <scope>NUCLEOTIDE SEQUENCE</scope>
    <source>
        <strain evidence="16">E-1</strain>
        <plasmid evidence="16">EDINA plasmid</plasmid>
    </source>
</reference>
<comment type="subcellular location">
    <subcellularLocation>
        <location evidence="1">Cytoplasm</location>
    </subcellularLocation>
</comment>
<dbReference type="SUPFAM" id="SSF52172">
    <property type="entry name" value="CheY-like"/>
    <property type="match status" value="1"/>
</dbReference>
<dbReference type="PANTHER" id="PTHR37299:SF3">
    <property type="entry name" value="STAGE 0 SPORULATION PROTEIN A HOMOLOG"/>
    <property type="match status" value="1"/>
</dbReference>
<geneLocation type="plasmid" evidence="14">
    <name>pWBG747</name>
</geneLocation>
<proteinExistence type="predicted"/>
<dbReference type="Gene3D" id="3.40.50.2300">
    <property type="match status" value="1"/>
</dbReference>
<keyword evidence="6" id="KW-0238">DNA-binding</keyword>
<reference evidence="13" key="2">
    <citation type="submission" date="2009-08" db="EMBL/GenBank/DDBJ databases">
        <authorList>
            <person name="Gill J."/>
            <person name="Borman J."/>
            <person name="Shetty J."/>
            <person name="Hostetler J."/>
            <person name="Durkin S."/>
            <person name="Montgomery B."/>
        </authorList>
    </citation>
    <scope>NUCLEOTIDE SEQUENCE</scope>
    <source>
        <strain evidence="14">K153N</strain>
        <strain evidence="15">SK1271</strain>
        <strain evidence="13">WB43S</strain>
        <plasmid evidence="15">pSK156</plasmid>
        <plasmid evidence="13">pWBG746</plasmid>
        <plasmid evidence="14">pWBG747</plasmid>
    </source>
</reference>
<evidence type="ECO:0000256" key="1">
    <source>
        <dbReference type="ARBA" id="ARBA00004496"/>
    </source>
</evidence>
<evidence type="ECO:0000256" key="7">
    <source>
        <dbReference type="ARBA" id="ARBA00023159"/>
    </source>
</evidence>
<dbReference type="Pfam" id="PF04397">
    <property type="entry name" value="LytTR"/>
    <property type="match status" value="1"/>
</dbReference>
<sequence length="246" mass="29018">MTHSIFICDDDISYLNKIKTIIEHYILFHEEQFHIEKITTSTIEFLKYIEDIKISGGVYFLDMDFKQDINGIDLALKIKQRDIQAKIIFITNYSKYATLTLKNKIEAVDYINKSQNIDTLQDEIISNLKYCYNSIIKQKNYSKSVFSFSVNSTTYFIDINDILFIESSHIPHLLTLATLDSKYNFYGKISNIDKDYENLYKISRSCLINPKNMTKIDFNKREVYLKENFVKKFSLSRSKLLKSYQP</sequence>
<evidence type="ECO:0000313" key="15">
    <source>
        <dbReference type="EMBL" id="ADA80050.1"/>
    </source>
</evidence>
<dbReference type="PATRIC" id="fig|1280.4828.peg.2757"/>
<evidence type="ECO:0000256" key="2">
    <source>
        <dbReference type="ARBA" id="ARBA00022490"/>
    </source>
</evidence>
<comment type="function">
    <text evidence="9">Required for high-level post-exponential phase expression of a series of secreted proteins.</text>
</comment>
<dbReference type="EMBL" id="GQ900390">
    <property type="protein sequence ID" value="ACZ58735.1"/>
    <property type="molecule type" value="Genomic_DNA"/>
</dbReference>
<dbReference type="InterPro" id="IPR001789">
    <property type="entry name" value="Sig_transdc_resp-reg_receiver"/>
</dbReference>
<dbReference type="PROSITE" id="PS50110">
    <property type="entry name" value="RESPONSE_REGULATORY"/>
    <property type="match status" value="1"/>
</dbReference>
<accession>A1KWV0</accession>
<geneLocation type="plasmid" evidence="15">
    <name>pSK156</name>
</geneLocation>
<keyword evidence="3 10" id="KW-0597">Phosphoprotein</keyword>
<evidence type="ECO:0000313" key="13">
    <source>
        <dbReference type="EMBL" id="ACZ58735.1"/>
    </source>
</evidence>
<name>A1KWV0_STAAU</name>
<evidence type="ECO:0000256" key="8">
    <source>
        <dbReference type="ARBA" id="ARBA00023163"/>
    </source>
</evidence>
<keyword evidence="5" id="KW-0805">Transcription regulation</keyword>
<dbReference type="EMBL" id="GQ900448">
    <property type="protein sequence ID" value="ADA80050.1"/>
    <property type="molecule type" value="Genomic_DNA"/>
</dbReference>
<keyword evidence="4" id="KW-0902">Two-component regulatory system</keyword>
<keyword evidence="8" id="KW-0804">Transcription</keyword>
<dbReference type="GO" id="GO:0003677">
    <property type="term" value="F:DNA binding"/>
    <property type="evidence" value="ECO:0007669"/>
    <property type="project" value="UniProtKB-KW"/>
</dbReference>
<evidence type="ECO:0000256" key="10">
    <source>
        <dbReference type="PROSITE-ProRule" id="PRU00169"/>
    </source>
</evidence>
<evidence type="ECO:0000313" key="16">
    <source>
        <dbReference type="EMBL" id="BAC54512.1"/>
    </source>
</evidence>
<gene>
    <name evidence="13" type="ORF">SAP029A_034</name>
    <name evidence="14" type="ORF">SAP039A_018</name>
    <name evidence="15" type="ORF">SAP099A_008</name>
</gene>
<dbReference type="Gene3D" id="2.40.50.1020">
    <property type="entry name" value="LytTr DNA-binding domain"/>
    <property type="match status" value="1"/>
</dbReference>
<dbReference type="SMART" id="SM00850">
    <property type="entry name" value="LytTR"/>
    <property type="match status" value="1"/>
</dbReference>
<dbReference type="Pfam" id="PF00072">
    <property type="entry name" value="Response_reg"/>
    <property type="match status" value="1"/>
</dbReference>
<feature type="modified residue" description="4-aspartylphosphate" evidence="10">
    <location>
        <position position="62"/>
    </location>
</feature>
<evidence type="ECO:0000259" key="11">
    <source>
        <dbReference type="PROSITE" id="PS50110"/>
    </source>
</evidence>
<dbReference type="EMBL" id="AP003089">
    <property type="protein sequence ID" value="BAC54512.1"/>
    <property type="molecule type" value="Genomic_DNA"/>
</dbReference>
<dbReference type="GO" id="GO:0000156">
    <property type="term" value="F:phosphorelay response regulator activity"/>
    <property type="evidence" value="ECO:0007669"/>
    <property type="project" value="InterPro"/>
</dbReference>
<dbReference type="RefSeq" id="WP_012211144.1">
    <property type="nucleotide sequence ID" value="NC_010077.1"/>
</dbReference>
<dbReference type="InterPro" id="IPR011006">
    <property type="entry name" value="CheY-like_superfamily"/>
</dbReference>
<dbReference type="InterPro" id="IPR046947">
    <property type="entry name" value="LytR-like"/>
</dbReference>
<evidence type="ECO:0000313" key="14">
    <source>
        <dbReference type="EMBL" id="ACZ58957.1"/>
    </source>
</evidence>
<feature type="domain" description="Response regulatory" evidence="11">
    <location>
        <begin position="4"/>
        <end position="128"/>
    </location>
</feature>
<keyword evidence="7" id="KW-0010">Activator</keyword>
<evidence type="ECO:0000256" key="5">
    <source>
        <dbReference type="ARBA" id="ARBA00023015"/>
    </source>
</evidence>
<keyword evidence="2" id="KW-0963">Cytoplasm</keyword>
<feature type="domain" description="HTH LytTR-type" evidence="12">
    <location>
        <begin position="146"/>
        <end position="246"/>
    </location>
</feature>
<dbReference type="InterPro" id="IPR007492">
    <property type="entry name" value="LytTR_DNA-bd_dom"/>
</dbReference>
<organism evidence="16">
    <name type="scientific">Staphylococcus aureus</name>
    <dbReference type="NCBI Taxonomy" id="1280"/>
    <lineage>
        <taxon>Bacteria</taxon>
        <taxon>Bacillati</taxon>
        <taxon>Bacillota</taxon>
        <taxon>Bacilli</taxon>
        <taxon>Bacillales</taxon>
        <taxon>Staphylococcaceae</taxon>
        <taxon>Staphylococcus</taxon>
    </lineage>
</organism>
<protein>
    <submittedName>
        <fullName evidence="15">Response regulator bacteriocin production-related protein</fullName>
    </submittedName>
    <submittedName>
        <fullName evidence="13">Response regulator bacteriocinproduction-related</fullName>
    </submittedName>
</protein>
<dbReference type="EMBL" id="GQ900399">
    <property type="protein sequence ID" value="ACZ58957.1"/>
    <property type="molecule type" value="Genomic_DNA"/>
</dbReference>
<evidence type="ECO:0000256" key="6">
    <source>
        <dbReference type="ARBA" id="ARBA00023125"/>
    </source>
</evidence>
<reference evidence="13" key="3">
    <citation type="submission" date="2009-12" db="EMBL/GenBank/DDBJ databases">
        <authorList>
            <person name="Summers A.O."/>
            <person name="Shearer J."/>
            <person name="Wireman J."/>
        </authorList>
    </citation>
    <scope>NUCLEOTIDE SEQUENCE</scope>
    <source>
        <strain evidence="14">K153N</strain>
        <strain evidence="15">SK1271</strain>
        <strain evidence="13">WB43S</strain>
        <plasmid evidence="15">pSK156</plasmid>
        <plasmid evidence="13">pWBG746</plasmid>
        <plasmid evidence="14">pWBG747</plasmid>
    </source>
</reference>